<evidence type="ECO:0000313" key="3">
    <source>
        <dbReference type="EMBL" id="KRK78597.1"/>
    </source>
</evidence>
<dbReference type="STRING" id="1423775.FD03_GL002373"/>
<dbReference type="AlphaFoldDB" id="A0A0R1K524"/>
<dbReference type="GO" id="GO:0010181">
    <property type="term" value="F:FMN binding"/>
    <property type="evidence" value="ECO:0007669"/>
    <property type="project" value="TreeGrafter"/>
</dbReference>
<dbReference type="PANTHER" id="PTHR47307:SF1">
    <property type="entry name" value="GLUTATHIONE-REGULATED POTASSIUM-EFFLUX SYSTEM ANCILLARY PROTEIN KEFG"/>
    <property type="match status" value="1"/>
</dbReference>
<dbReference type="InterPro" id="IPR046980">
    <property type="entry name" value="KefG/KefF"/>
</dbReference>
<dbReference type="SUPFAM" id="SSF52218">
    <property type="entry name" value="Flavoproteins"/>
    <property type="match status" value="1"/>
</dbReference>
<evidence type="ECO:0000256" key="1">
    <source>
        <dbReference type="ARBA" id="ARBA00023002"/>
    </source>
</evidence>
<comment type="caution">
    <text evidence="3">The sequence shown here is derived from an EMBL/GenBank/DDBJ whole genome shotgun (WGS) entry which is preliminary data.</text>
</comment>
<dbReference type="InterPro" id="IPR029039">
    <property type="entry name" value="Flavoprotein-like_sf"/>
</dbReference>
<sequence>MWIIKTLVIVSHPEIDNSQTQQFLKKGAEDAQVIWHHVESLDEIDVGKEQKLLRQADRIVFQFPLYWYAAPYGLKKWEDEVLTRNFIYGDKTYPLEDKEFGIVVTTGMPLKDFQKGATENITLDEAMAPYRAIANLGKMKIMPLFSVPQFWYMSEDEQMQLLIDYQRYLSQKFPDSLANREEWFEDRLQQFVKELSDEDQFSGNLILDTFIQNKENLEQVNDTLKMIKEGEDE</sequence>
<feature type="domain" description="Flavodoxin-like fold" evidence="2">
    <location>
        <begin position="5"/>
        <end position="154"/>
    </location>
</feature>
<gene>
    <name evidence="3" type="ORF">FD03_GL002373</name>
</gene>
<evidence type="ECO:0000313" key="4">
    <source>
        <dbReference type="Proteomes" id="UP000051248"/>
    </source>
</evidence>
<dbReference type="PANTHER" id="PTHR47307">
    <property type="entry name" value="GLUTATHIONE-REGULATED POTASSIUM-EFFLUX SYSTEM ANCILLARY PROTEIN KEFG"/>
    <property type="match status" value="1"/>
</dbReference>
<reference evidence="3 4" key="1">
    <citation type="journal article" date="2015" name="Genome Announc.">
        <title>Expanding the biotechnology potential of lactobacilli through comparative genomics of 213 strains and associated genera.</title>
        <authorList>
            <person name="Sun Z."/>
            <person name="Harris H.M."/>
            <person name="McCann A."/>
            <person name="Guo C."/>
            <person name="Argimon S."/>
            <person name="Zhang W."/>
            <person name="Yang X."/>
            <person name="Jeffery I.B."/>
            <person name="Cooney J.C."/>
            <person name="Kagawa T.F."/>
            <person name="Liu W."/>
            <person name="Song Y."/>
            <person name="Salvetti E."/>
            <person name="Wrobel A."/>
            <person name="Rasinkangas P."/>
            <person name="Parkhill J."/>
            <person name="Rea M.C."/>
            <person name="O'Sullivan O."/>
            <person name="Ritari J."/>
            <person name="Douillard F.P."/>
            <person name="Paul Ross R."/>
            <person name="Yang R."/>
            <person name="Briner A.E."/>
            <person name="Felis G.E."/>
            <person name="de Vos W.M."/>
            <person name="Barrangou R."/>
            <person name="Klaenhammer T.R."/>
            <person name="Caufield P.W."/>
            <person name="Cui Y."/>
            <person name="Zhang H."/>
            <person name="O'Toole P.W."/>
        </authorList>
    </citation>
    <scope>NUCLEOTIDE SEQUENCE [LARGE SCALE GENOMIC DNA]</scope>
    <source>
        <strain evidence="3 4">DSM 19682</strain>
    </source>
</reference>
<dbReference type="Proteomes" id="UP000051248">
    <property type="component" value="Unassembled WGS sequence"/>
</dbReference>
<dbReference type="EMBL" id="AZDZ01000022">
    <property type="protein sequence ID" value="KRK78597.1"/>
    <property type="molecule type" value="Genomic_DNA"/>
</dbReference>
<dbReference type="PATRIC" id="fig|1423775.4.peg.2414"/>
<dbReference type="Pfam" id="PF02525">
    <property type="entry name" value="Flavodoxin_2"/>
    <property type="match status" value="1"/>
</dbReference>
<organism evidence="3 4">
    <name type="scientific">Companilactobacillus nodensis DSM 19682 = JCM 14932 = NBRC 107160</name>
    <dbReference type="NCBI Taxonomy" id="1423775"/>
    <lineage>
        <taxon>Bacteria</taxon>
        <taxon>Bacillati</taxon>
        <taxon>Bacillota</taxon>
        <taxon>Bacilli</taxon>
        <taxon>Lactobacillales</taxon>
        <taxon>Lactobacillaceae</taxon>
        <taxon>Companilactobacillus</taxon>
    </lineage>
</organism>
<dbReference type="eggNOG" id="COG2249">
    <property type="taxonomic scope" value="Bacteria"/>
</dbReference>
<evidence type="ECO:0000259" key="2">
    <source>
        <dbReference type="Pfam" id="PF02525"/>
    </source>
</evidence>
<keyword evidence="1" id="KW-0560">Oxidoreductase</keyword>
<accession>A0A0R1K524</accession>
<protein>
    <submittedName>
        <fullName evidence="3">NADPH-quinone reductase (Modulator of drug activity B)</fullName>
    </submittedName>
</protein>
<keyword evidence="4" id="KW-1185">Reference proteome</keyword>
<dbReference type="GO" id="GO:0003955">
    <property type="term" value="F:NAD(P)H dehydrogenase (quinone) activity"/>
    <property type="evidence" value="ECO:0007669"/>
    <property type="project" value="TreeGrafter"/>
</dbReference>
<name>A0A0R1K524_9LACO</name>
<dbReference type="InterPro" id="IPR003680">
    <property type="entry name" value="Flavodoxin_fold"/>
</dbReference>
<proteinExistence type="predicted"/>
<dbReference type="GO" id="GO:0009055">
    <property type="term" value="F:electron transfer activity"/>
    <property type="evidence" value="ECO:0007669"/>
    <property type="project" value="TreeGrafter"/>
</dbReference>
<dbReference type="Gene3D" id="3.40.50.360">
    <property type="match status" value="1"/>
</dbReference>